<dbReference type="GO" id="GO:0008061">
    <property type="term" value="F:chitin binding"/>
    <property type="evidence" value="ECO:0007669"/>
    <property type="project" value="InterPro"/>
</dbReference>
<dbReference type="AlphaFoldDB" id="A0A7R8Z1I8"/>
<dbReference type="Pfam" id="PF01607">
    <property type="entry name" value="CBM_14"/>
    <property type="match status" value="1"/>
</dbReference>
<dbReference type="SUPFAM" id="SSF57625">
    <property type="entry name" value="Invertebrate chitin-binding proteins"/>
    <property type="match status" value="1"/>
</dbReference>
<feature type="region of interest" description="Disordered" evidence="1">
    <location>
        <begin position="27"/>
        <end position="81"/>
    </location>
</feature>
<gene>
    <name evidence="3" type="ORF">HERILL_LOCUS12377</name>
</gene>
<feature type="compositionally biased region" description="Low complexity" evidence="1">
    <location>
        <begin position="47"/>
        <end position="63"/>
    </location>
</feature>
<dbReference type="Proteomes" id="UP000594454">
    <property type="component" value="Chromosome 5"/>
</dbReference>
<dbReference type="InterPro" id="IPR036508">
    <property type="entry name" value="Chitin-bd_dom_sf"/>
</dbReference>
<sequence length="120" mass="13069">MTCPSGTNYFANMQICITDKVLKCKDGDDDNDDSDDDDDDDDGGSGSITTTEASEETTSTTTAKPKFQCPGAGKFPDPDDVHKYYKCKYKDGGKLKASKKKCDHGSRFSASKHKCESDDD</sequence>
<dbReference type="Gene3D" id="2.170.140.10">
    <property type="entry name" value="Chitin binding domain"/>
    <property type="match status" value="1"/>
</dbReference>
<evidence type="ECO:0000259" key="2">
    <source>
        <dbReference type="PROSITE" id="PS50940"/>
    </source>
</evidence>
<keyword evidence="4" id="KW-1185">Reference proteome</keyword>
<proteinExistence type="predicted"/>
<feature type="domain" description="Chitin-binding type-2" evidence="2">
    <location>
        <begin position="66"/>
        <end position="120"/>
    </location>
</feature>
<organism evidence="3 4">
    <name type="scientific">Hermetia illucens</name>
    <name type="common">Black soldier fly</name>
    <dbReference type="NCBI Taxonomy" id="343691"/>
    <lineage>
        <taxon>Eukaryota</taxon>
        <taxon>Metazoa</taxon>
        <taxon>Ecdysozoa</taxon>
        <taxon>Arthropoda</taxon>
        <taxon>Hexapoda</taxon>
        <taxon>Insecta</taxon>
        <taxon>Pterygota</taxon>
        <taxon>Neoptera</taxon>
        <taxon>Endopterygota</taxon>
        <taxon>Diptera</taxon>
        <taxon>Brachycera</taxon>
        <taxon>Stratiomyomorpha</taxon>
        <taxon>Stratiomyidae</taxon>
        <taxon>Hermetiinae</taxon>
        <taxon>Hermetia</taxon>
    </lineage>
</organism>
<dbReference type="InParanoid" id="A0A7R8Z1I8"/>
<protein>
    <recommendedName>
        <fullName evidence="2">Chitin-binding type-2 domain-containing protein</fullName>
    </recommendedName>
</protein>
<dbReference type="PROSITE" id="PS50940">
    <property type="entry name" value="CHIT_BIND_II"/>
    <property type="match status" value="1"/>
</dbReference>
<evidence type="ECO:0000256" key="1">
    <source>
        <dbReference type="SAM" id="MobiDB-lite"/>
    </source>
</evidence>
<accession>A0A7R8Z1I8</accession>
<name>A0A7R8Z1I8_HERIL</name>
<feature type="compositionally biased region" description="Acidic residues" evidence="1">
    <location>
        <begin position="27"/>
        <end position="43"/>
    </location>
</feature>
<evidence type="ECO:0000313" key="4">
    <source>
        <dbReference type="Proteomes" id="UP000594454"/>
    </source>
</evidence>
<dbReference type="EMBL" id="LR899013">
    <property type="protein sequence ID" value="CAD7089851.1"/>
    <property type="molecule type" value="Genomic_DNA"/>
</dbReference>
<evidence type="ECO:0000313" key="3">
    <source>
        <dbReference type="EMBL" id="CAD7089851.1"/>
    </source>
</evidence>
<reference evidence="3 4" key="1">
    <citation type="submission" date="2020-11" db="EMBL/GenBank/DDBJ databases">
        <authorList>
            <person name="Wallbank WR R."/>
            <person name="Pardo Diaz C."/>
            <person name="Kozak K."/>
            <person name="Martin S."/>
            <person name="Jiggins C."/>
            <person name="Moest M."/>
            <person name="Warren A I."/>
            <person name="Generalovic N T."/>
            <person name="Byers J.R.P. K."/>
            <person name="Montejo-Kovacevich G."/>
            <person name="Yen C E."/>
        </authorList>
    </citation>
    <scope>NUCLEOTIDE SEQUENCE [LARGE SCALE GENOMIC DNA]</scope>
</reference>
<dbReference type="InterPro" id="IPR002557">
    <property type="entry name" value="Chitin-bd_dom"/>
</dbReference>
<dbReference type="GO" id="GO:0005576">
    <property type="term" value="C:extracellular region"/>
    <property type="evidence" value="ECO:0007669"/>
    <property type="project" value="InterPro"/>
</dbReference>
<dbReference type="OrthoDB" id="6020543at2759"/>